<dbReference type="Proteomes" id="UP000266441">
    <property type="component" value="Unassembled WGS sequence"/>
</dbReference>
<accession>A0A399D3G7</accession>
<proteinExistence type="predicted"/>
<keyword evidence="1" id="KW-0732">Signal</keyword>
<name>A0A399D3G7_9BACT</name>
<dbReference type="RefSeq" id="WP_119349021.1">
    <property type="nucleotide sequence ID" value="NZ_QWET01000003.1"/>
</dbReference>
<gene>
    <name evidence="2" type="ORF">D1164_05910</name>
</gene>
<dbReference type="AlphaFoldDB" id="A0A399D3G7"/>
<evidence type="ECO:0000313" key="3">
    <source>
        <dbReference type="Proteomes" id="UP000266441"/>
    </source>
</evidence>
<feature type="signal peptide" evidence="1">
    <location>
        <begin position="1"/>
        <end position="23"/>
    </location>
</feature>
<evidence type="ECO:0000256" key="1">
    <source>
        <dbReference type="SAM" id="SignalP"/>
    </source>
</evidence>
<evidence type="ECO:0008006" key="4">
    <source>
        <dbReference type="Google" id="ProtNLM"/>
    </source>
</evidence>
<keyword evidence="3" id="KW-1185">Reference proteome</keyword>
<comment type="caution">
    <text evidence="2">The sequence shown here is derived from an EMBL/GenBank/DDBJ whole genome shotgun (WGS) entry which is preliminary data.</text>
</comment>
<evidence type="ECO:0000313" key="2">
    <source>
        <dbReference type="EMBL" id="RIH66434.1"/>
    </source>
</evidence>
<reference evidence="2 3" key="1">
    <citation type="journal article" date="2015" name="Int. J. Syst. Evol. Microbiol.">
        <title>Mariniphaga sediminis sp. nov., isolated from coastal sediment.</title>
        <authorList>
            <person name="Wang F.Q."/>
            <person name="Shen Q.Y."/>
            <person name="Chen G.J."/>
            <person name="Du Z.J."/>
        </authorList>
    </citation>
    <scope>NUCLEOTIDE SEQUENCE [LARGE SCALE GENOMIC DNA]</scope>
    <source>
        <strain evidence="2 3">SY21</strain>
    </source>
</reference>
<organism evidence="2 3">
    <name type="scientific">Mariniphaga sediminis</name>
    <dbReference type="NCBI Taxonomy" id="1628158"/>
    <lineage>
        <taxon>Bacteria</taxon>
        <taxon>Pseudomonadati</taxon>
        <taxon>Bacteroidota</taxon>
        <taxon>Bacteroidia</taxon>
        <taxon>Marinilabiliales</taxon>
        <taxon>Prolixibacteraceae</taxon>
        <taxon>Mariniphaga</taxon>
    </lineage>
</organism>
<dbReference type="EMBL" id="QWET01000003">
    <property type="protein sequence ID" value="RIH66434.1"/>
    <property type="molecule type" value="Genomic_DNA"/>
</dbReference>
<dbReference type="OrthoDB" id="947679at2"/>
<protein>
    <recommendedName>
        <fullName evidence="4">Tetratricopeptide repeat protein</fullName>
    </recommendedName>
</protein>
<sequence length="279" mass="31298">MILSGKIQLFFLCLLLLGNAGHAQNLFNTENSKKFAHYLLNTRQYNLAAIEYERILNISPPDAEITSNLIKTYRLGKICEGSFQNIKLLGAENFFSNDTVASEFLNLSLTCNCCYQKSDFEKAIFSLPETKQAFYRLGYYFFNHEEDSLFTFSKNNQNLLSASYPSVFNNIGAMENYKGKSPALAMALSAIVPGSGKAYSGLWGDALMSFIFVSSNAWLSYRGFNKKGTKSASGWIFGGLSAGFYIGNIWGSGKAARTYNQIEYDKLYHEAQNSIYNHF</sequence>
<feature type="chain" id="PRO_5017216682" description="Tetratricopeptide repeat protein" evidence="1">
    <location>
        <begin position="24"/>
        <end position="279"/>
    </location>
</feature>